<reference evidence="9" key="2">
    <citation type="submission" date="2020-04" db="EMBL/GenBank/DDBJ databases">
        <authorList>
            <consortium name="NCBI Genome Project"/>
        </authorList>
    </citation>
    <scope>NUCLEOTIDE SEQUENCE</scope>
    <source>
        <strain evidence="9">CBS 781.70</strain>
    </source>
</reference>
<evidence type="ECO:0000256" key="1">
    <source>
        <dbReference type="ARBA" id="ARBA00001933"/>
    </source>
</evidence>
<name>A0A6G1GI27_9PEZI</name>
<dbReference type="PANTHER" id="PTHR11999">
    <property type="entry name" value="GROUP II PYRIDOXAL-5-PHOSPHATE DECARBOXYLASE"/>
    <property type="match status" value="1"/>
</dbReference>
<evidence type="ECO:0000313" key="7">
    <source>
        <dbReference type="EMBL" id="KAF1817654.1"/>
    </source>
</evidence>
<dbReference type="GO" id="GO:0016831">
    <property type="term" value="F:carboxy-lyase activity"/>
    <property type="evidence" value="ECO:0007669"/>
    <property type="project" value="TreeGrafter"/>
</dbReference>
<dbReference type="AlphaFoldDB" id="A0A6G1GI27"/>
<evidence type="ECO:0000256" key="4">
    <source>
        <dbReference type="ARBA" id="ARBA00023239"/>
    </source>
</evidence>
<keyword evidence="8" id="KW-1185">Reference proteome</keyword>
<accession>A0A6G1GI27</accession>
<dbReference type="InterPro" id="IPR002129">
    <property type="entry name" value="PyrdxlP-dep_de-COase"/>
</dbReference>
<dbReference type="InterPro" id="IPR015421">
    <property type="entry name" value="PyrdxlP-dep_Trfase_major"/>
</dbReference>
<evidence type="ECO:0000256" key="6">
    <source>
        <dbReference type="RuleBase" id="RU000382"/>
    </source>
</evidence>
<dbReference type="InterPro" id="IPR015424">
    <property type="entry name" value="PyrdxlP-dep_Trfase"/>
</dbReference>
<keyword evidence="3 5" id="KW-0663">Pyridoxal phosphate</keyword>
<dbReference type="GeneID" id="54419124"/>
<dbReference type="EMBL" id="ML975149">
    <property type="protein sequence ID" value="KAF1817654.1"/>
    <property type="molecule type" value="Genomic_DNA"/>
</dbReference>
<evidence type="ECO:0000313" key="8">
    <source>
        <dbReference type="Proteomes" id="UP000504638"/>
    </source>
</evidence>
<dbReference type="GO" id="GO:0016740">
    <property type="term" value="F:transferase activity"/>
    <property type="evidence" value="ECO:0007669"/>
    <property type="project" value="UniProtKB-KW"/>
</dbReference>
<comment type="cofactor">
    <cofactor evidence="1 5 6">
        <name>pyridoxal 5'-phosphate</name>
        <dbReference type="ChEBI" id="CHEBI:597326"/>
    </cofactor>
</comment>
<evidence type="ECO:0000313" key="9">
    <source>
        <dbReference type="RefSeq" id="XP_033539285.1"/>
    </source>
</evidence>
<dbReference type="GO" id="GO:0019752">
    <property type="term" value="P:carboxylic acid metabolic process"/>
    <property type="evidence" value="ECO:0007669"/>
    <property type="project" value="InterPro"/>
</dbReference>
<dbReference type="OrthoDB" id="2161780at2759"/>
<dbReference type="Pfam" id="PF00282">
    <property type="entry name" value="Pyridoxal_deC"/>
    <property type="match status" value="1"/>
</dbReference>
<reference evidence="9" key="3">
    <citation type="submission" date="2025-04" db="UniProtKB">
        <authorList>
            <consortium name="RefSeq"/>
        </authorList>
    </citation>
    <scope>IDENTIFICATION</scope>
    <source>
        <strain evidence="9">CBS 781.70</strain>
    </source>
</reference>
<organism evidence="7">
    <name type="scientific">Eremomyces bilateralis CBS 781.70</name>
    <dbReference type="NCBI Taxonomy" id="1392243"/>
    <lineage>
        <taxon>Eukaryota</taxon>
        <taxon>Fungi</taxon>
        <taxon>Dikarya</taxon>
        <taxon>Ascomycota</taxon>
        <taxon>Pezizomycotina</taxon>
        <taxon>Dothideomycetes</taxon>
        <taxon>Dothideomycetes incertae sedis</taxon>
        <taxon>Eremomycetales</taxon>
        <taxon>Eremomycetaceae</taxon>
        <taxon>Eremomyces</taxon>
    </lineage>
</organism>
<sequence length="506" mass="55647">MAHNILEQSIKLDAATRAYYDTRRQEETNTLPSEVSLLQTRNNRIATLPTTGLGFPATVSHLEHAVIPGLNLASLSPHYYGFVTGGSTPIAAVADNVVSAFDNSVQVHLPNESIVTEIEDRALRMLCQLLDLEERDWAHRTFTTGATASNVMGLACGREGVVRWHGKATAGTTTSVAKMGLVRAMNAAGLDEIQVLTTVPHSSLGKAASIVGLGRDSVTLVNRSDRPHLIDFEKLEEELKRPGVGSIVAVSCSEVNTGFFAAGRGDMERLAGLCRRYKAWIHVDAAFGFMARILAPDTNGEFKSIIDGSDGLEHAHSITGDGHKLLNVPYDCGIFLSRKAEGMDVFQNAGAAYLQTDASDIPSPLNIGIENSRRFRALPMYANLIAYGRDGFRTFLQQQIRLARRTAHYIRQHPGYELLPDWHQDHIDQHTYMVVLFRAKDEVLNASLVKAINRRKKIYVSGTVWEGQPASRIAVSNWQADEERDANVIAEALEEVYQAWQNAEGS</sequence>
<reference evidence="7 9" key="1">
    <citation type="submission" date="2020-01" db="EMBL/GenBank/DDBJ databases">
        <authorList>
            <consortium name="DOE Joint Genome Institute"/>
            <person name="Haridas S."/>
            <person name="Albert R."/>
            <person name="Binder M."/>
            <person name="Bloem J."/>
            <person name="Labutti K."/>
            <person name="Salamov A."/>
            <person name="Andreopoulos B."/>
            <person name="Baker S.E."/>
            <person name="Barry K."/>
            <person name="Bills G."/>
            <person name="Bluhm B.H."/>
            <person name="Cannon C."/>
            <person name="Castanera R."/>
            <person name="Culley D.E."/>
            <person name="Daum C."/>
            <person name="Ezra D."/>
            <person name="Gonzalez J.B."/>
            <person name="Henrissat B."/>
            <person name="Kuo A."/>
            <person name="Liang C."/>
            <person name="Lipzen A."/>
            <person name="Lutzoni F."/>
            <person name="Magnuson J."/>
            <person name="Mondo S."/>
            <person name="Nolan M."/>
            <person name="Ohm R."/>
            <person name="Pangilinan J."/>
            <person name="Park H.-J."/>
            <person name="Ramirez L."/>
            <person name="Alfaro M."/>
            <person name="Sun H."/>
            <person name="Tritt A."/>
            <person name="Yoshinaga Y."/>
            <person name="Zwiers L.-H."/>
            <person name="Turgeon B.G."/>
            <person name="Goodwin S.B."/>
            <person name="Spatafora J.W."/>
            <person name="Crous P.W."/>
            <person name="Grigoriev I.V."/>
        </authorList>
    </citation>
    <scope>NUCLEOTIDE SEQUENCE</scope>
    <source>
        <strain evidence="7 9">CBS 781.70</strain>
    </source>
</reference>
<evidence type="ECO:0000256" key="3">
    <source>
        <dbReference type="ARBA" id="ARBA00022898"/>
    </source>
</evidence>
<dbReference type="Proteomes" id="UP000504638">
    <property type="component" value="Unplaced"/>
</dbReference>
<dbReference type="RefSeq" id="XP_033539285.1">
    <property type="nucleotide sequence ID" value="XM_033678554.1"/>
</dbReference>
<proteinExistence type="inferred from homology"/>
<gene>
    <name evidence="7 9" type="ORF">P152DRAFT_454228</name>
</gene>
<comment type="similarity">
    <text evidence="2 6">Belongs to the group II decarboxylase family.</text>
</comment>
<evidence type="ECO:0000256" key="5">
    <source>
        <dbReference type="PIRSR" id="PIRSR602129-50"/>
    </source>
</evidence>
<dbReference type="Gene3D" id="3.40.640.10">
    <property type="entry name" value="Type I PLP-dependent aspartate aminotransferase-like (Major domain)"/>
    <property type="match status" value="1"/>
</dbReference>
<protein>
    <submittedName>
        <fullName evidence="7 9">PLP-dependent transferase</fullName>
    </submittedName>
</protein>
<dbReference type="GO" id="GO:0005737">
    <property type="term" value="C:cytoplasm"/>
    <property type="evidence" value="ECO:0007669"/>
    <property type="project" value="TreeGrafter"/>
</dbReference>
<dbReference type="GO" id="GO:0030170">
    <property type="term" value="F:pyridoxal phosphate binding"/>
    <property type="evidence" value="ECO:0007669"/>
    <property type="project" value="InterPro"/>
</dbReference>
<dbReference type="SUPFAM" id="SSF53383">
    <property type="entry name" value="PLP-dependent transferases"/>
    <property type="match status" value="1"/>
</dbReference>
<feature type="modified residue" description="N6-(pyridoxal phosphate)lysine" evidence="5">
    <location>
        <position position="324"/>
    </location>
</feature>
<dbReference type="InterPro" id="IPR010977">
    <property type="entry name" value="Aromatic_deC"/>
</dbReference>
<keyword evidence="4 6" id="KW-0456">Lyase</keyword>
<keyword evidence="7 9" id="KW-0808">Transferase</keyword>
<dbReference type="Gene3D" id="3.90.1150.10">
    <property type="entry name" value="Aspartate Aminotransferase, domain 1"/>
    <property type="match status" value="1"/>
</dbReference>
<dbReference type="InterPro" id="IPR015422">
    <property type="entry name" value="PyrdxlP-dep_Trfase_small"/>
</dbReference>
<dbReference type="PANTHER" id="PTHR11999:SF165">
    <property type="entry name" value="DECARBOXYLASE, PUTATIVE (AFU_ORTHOLOGUE AFUA_2G04980)-RELATED"/>
    <property type="match status" value="1"/>
</dbReference>
<evidence type="ECO:0000256" key="2">
    <source>
        <dbReference type="ARBA" id="ARBA00009533"/>
    </source>
</evidence>